<feature type="region of interest" description="Disordered" evidence="3">
    <location>
        <begin position="23"/>
        <end position="46"/>
    </location>
</feature>
<evidence type="ECO:0000256" key="2">
    <source>
        <dbReference type="ARBA" id="ARBA00022679"/>
    </source>
</evidence>
<dbReference type="Pfam" id="PF01555">
    <property type="entry name" value="N6_N4_Mtase"/>
    <property type="match status" value="2"/>
</dbReference>
<dbReference type="Gene3D" id="3.40.50.150">
    <property type="entry name" value="Vaccinia Virus protein VP39"/>
    <property type="match status" value="3"/>
</dbReference>
<organism evidence="5">
    <name type="scientific">marine sediment metagenome</name>
    <dbReference type="NCBI Taxonomy" id="412755"/>
    <lineage>
        <taxon>unclassified sequences</taxon>
        <taxon>metagenomes</taxon>
        <taxon>ecological metagenomes</taxon>
    </lineage>
</organism>
<keyword evidence="2" id="KW-0808">Transferase</keyword>
<name>A0A0F9PAQ1_9ZZZZ</name>
<keyword evidence="1" id="KW-0489">Methyltransferase</keyword>
<evidence type="ECO:0000259" key="4">
    <source>
        <dbReference type="Pfam" id="PF01555"/>
    </source>
</evidence>
<dbReference type="GO" id="GO:0032259">
    <property type="term" value="P:methylation"/>
    <property type="evidence" value="ECO:0007669"/>
    <property type="project" value="UniProtKB-KW"/>
</dbReference>
<dbReference type="AlphaFoldDB" id="A0A0F9PAQ1"/>
<dbReference type="GO" id="GO:0008170">
    <property type="term" value="F:N-methyltransferase activity"/>
    <property type="evidence" value="ECO:0007669"/>
    <property type="project" value="InterPro"/>
</dbReference>
<sequence length="813" mass="88741">MSLPLRPIDYGLRDYGTAKWEGGDANCEHNPQKPDGGERSDRSLPLGRGGMYKDICTCGAKRIDAQLGLEPTLQEYIDNTVKWCAEVWRVLRDDGTFFLNLGDSYFGSNKGFMADGSQVGGKKQATNKGSVTIGKNVNAQYANAYGISGKEPASYQGRGCLCGNLCDVCREVYHRKSHTYASLDPMLVASLSLTTQERKEFENDHFPTSDFSRLEKHIFPAILGLLNSQDHAGGLPPSLLESMPDEFSRLLLDECWQRGDSSLCLLCARSLSGDVRLFDHNVPAGHSENPEGNQDKTSGGVLLENHNQNKDKACEYCDGAYPYYTKTSRLKPKDLMLVPHRVAIALQEWGWWVRSAIVWHKLNPMPESVTDRPTKAHEYIFLLTKNKNYYYDADSIREKGSPETAKRLLRGVGDNHKNVNGAPGQTPHSMNAPRPHASRRTNSAPFSGSALGPEINTTLSTNDGTFAARGGLDFSQSEVSINGSVTRDAQRFQVVNPIGLKIAVETPEGHYMVDLKKASMFPASLASMPISIESYPSLCLPVFSSITDSPSTPCWAILASPVDTEPFSGTLLGAEIVGLECAFVAGEYFAASITLDINKSSSTLLVWTSLFSSHVSFIPGGDNNIIPQPAGRNKRTVWTIATKPYSGAHFATFPPEIPEICIKAGTSEKGVCPVCGNPWVRIVEASGGTIGESWHNHEDDLARGHRGGDDGYKAAEGYKTYKRETTGWQPTCSHDEEPIPATVLDPFGGSGTTAMVANQLGRHGISLDLSWEYLQLAKERTGAKAIAEWESGKGEVESNLEGLPIFELLKGDQ</sequence>
<dbReference type="EMBL" id="LAZR01003133">
    <property type="protein sequence ID" value="KKN21602.1"/>
    <property type="molecule type" value="Genomic_DNA"/>
</dbReference>
<proteinExistence type="predicted"/>
<dbReference type="GO" id="GO:0003677">
    <property type="term" value="F:DNA binding"/>
    <property type="evidence" value="ECO:0007669"/>
    <property type="project" value="InterPro"/>
</dbReference>
<accession>A0A0F9PAQ1</accession>
<evidence type="ECO:0000313" key="5">
    <source>
        <dbReference type="EMBL" id="KKN21602.1"/>
    </source>
</evidence>
<dbReference type="InterPro" id="IPR029063">
    <property type="entry name" value="SAM-dependent_MTases_sf"/>
</dbReference>
<reference evidence="5" key="1">
    <citation type="journal article" date="2015" name="Nature">
        <title>Complex archaea that bridge the gap between prokaryotes and eukaryotes.</title>
        <authorList>
            <person name="Spang A."/>
            <person name="Saw J.H."/>
            <person name="Jorgensen S.L."/>
            <person name="Zaremba-Niedzwiedzka K."/>
            <person name="Martijn J."/>
            <person name="Lind A.E."/>
            <person name="van Eijk R."/>
            <person name="Schleper C."/>
            <person name="Guy L."/>
            <person name="Ettema T.J."/>
        </authorList>
    </citation>
    <scope>NUCLEOTIDE SEQUENCE</scope>
</reference>
<feature type="domain" description="DNA methylase N-4/N-6" evidence="4">
    <location>
        <begin position="742"/>
        <end position="779"/>
    </location>
</feature>
<feature type="region of interest" description="Disordered" evidence="3">
    <location>
        <begin position="412"/>
        <end position="458"/>
    </location>
</feature>
<feature type="domain" description="DNA methylase N-4/N-6" evidence="4">
    <location>
        <begin position="326"/>
        <end position="408"/>
    </location>
</feature>
<feature type="compositionally biased region" description="Basic and acidic residues" evidence="3">
    <location>
        <begin position="26"/>
        <end position="42"/>
    </location>
</feature>
<comment type="caution">
    <text evidence="5">The sequence shown here is derived from an EMBL/GenBank/DDBJ whole genome shotgun (WGS) entry which is preliminary data.</text>
</comment>
<dbReference type="SUPFAM" id="SSF53335">
    <property type="entry name" value="S-adenosyl-L-methionine-dependent methyltransferases"/>
    <property type="match status" value="2"/>
</dbReference>
<evidence type="ECO:0000256" key="3">
    <source>
        <dbReference type="SAM" id="MobiDB-lite"/>
    </source>
</evidence>
<dbReference type="InterPro" id="IPR002941">
    <property type="entry name" value="DNA_methylase_N4/N6"/>
</dbReference>
<evidence type="ECO:0000256" key="1">
    <source>
        <dbReference type="ARBA" id="ARBA00022603"/>
    </source>
</evidence>
<gene>
    <name evidence="5" type="ORF">LCGC14_0923770</name>
</gene>
<protein>
    <recommendedName>
        <fullName evidence="4">DNA methylase N-4/N-6 domain-containing protein</fullName>
    </recommendedName>
</protein>